<evidence type="ECO:0000256" key="4">
    <source>
        <dbReference type="ARBA" id="ARBA00022822"/>
    </source>
</evidence>
<dbReference type="EMBL" id="AP019782">
    <property type="protein sequence ID" value="BBL71019.1"/>
    <property type="molecule type" value="Genomic_DNA"/>
</dbReference>
<dbReference type="KEGG" id="moz:MoryE10_16250"/>
<protein>
    <recommendedName>
        <fullName evidence="2 7">N-(5'-phosphoribosyl)anthranilate isomerase</fullName>
        <shortName evidence="7">PRAI</shortName>
        <ecNumber evidence="7">5.3.1.24</ecNumber>
    </recommendedName>
</protein>
<proteinExistence type="inferred from homology"/>
<dbReference type="InterPro" id="IPR044643">
    <property type="entry name" value="TrpF_fam"/>
</dbReference>
<keyword evidence="4 7" id="KW-0822">Tryptophan biosynthesis</keyword>
<evidence type="ECO:0000256" key="7">
    <source>
        <dbReference type="HAMAP-Rule" id="MF_00135"/>
    </source>
</evidence>
<keyword evidence="6 7" id="KW-0413">Isomerase</keyword>
<name>A0A8D4VPK0_9GAMM</name>
<evidence type="ECO:0000256" key="3">
    <source>
        <dbReference type="ARBA" id="ARBA00022605"/>
    </source>
</evidence>
<dbReference type="EC" id="5.3.1.24" evidence="7"/>
<dbReference type="Proteomes" id="UP000824988">
    <property type="component" value="Chromosome"/>
</dbReference>
<keyword evidence="5 7" id="KW-0057">Aromatic amino acid biosynthesis</keyword>
<dbReference type="UniPathway" id="UPA00035">
    <property type="reaction ID" value="UER00042"/>
</dbReference>
<comment type="pathway">
    <text evidence="7">Amino-acid biosynthesis; L-tryptophan biosynthesis; L-tryptophan from chorismate: step 3/5.</text>
</comment>
<organism evidence="9 10">
    <name type="scientific">Methylogaea oryzae</name>
    <dbReference type="NCBI Taxonomy" id="1295382"/>
    <lineage>
        <taxon>Bacteria</taxon>
        <taxon>Pseudomonadati</taxon>
        <taxon>Pseudomonadota</taxon>
        <taxon>Gammaproteobacteria</taxon>
        <taxon>Methylococcales</taxon>
        <taxon>Methylococcaceae</taxon>
        <taxon>Methylogaea</taxon>
    </lineage>
</organism>
<evidence type="ECO:0000256" key="6">
    <source>
        <dbReference type="ARBA" id="ARBA00023235"/>
    </source>
</evidence>
<keyword evidence="3 7" id="KW-0028">Amino-acid biosynthesis</keyword>
<keyword evidence="10" id="KW-1185">Reference proteome</keyword>
<dbReference type="AlphaFoldDB" id="A0A8D4VPK0"/>
<gene>
    <name evidence="7 9" type="primary">trpF</name>
    <name evidence="9" type="ORF">MoryE10_16250</name>
</gene>
<dbReference type="PANTHER" id="PTHR42894">
    <property type="entry name" value="N-(5'-PHOSPHORIBOSYL)ANTHRANILATE ISOMERASE"/>
    <property type="match status" value="1"/>
</dbReference>
<accession>A0A8D4VPK0</accession>
<dbReference type="PANTHER" id="PTHR42894:SF1">
    <property type="entry name" value="N-(5'-PHOSPHORIBOSYL)ANTHRANILATE ISOMERASE"/>
    <property type="match status" value="1"/>
</dbReference>
<sequence length="188" mass="20294">MGADALGLVFYPPSPRAVTVAQAQAVVAALPPFVTVVALFVDEQEEAVRDVLANVRVDLLQFHGDESPEYCRGFGRPYMKAIRMAEGVDLAQVAWRYHDSAGLLLDAWHPDAKGGTGAAFDWERVPAQCSLPIVLAGGLTPDNVRQALAVARPYALDVSSGVESAKGIKDFDKMAAFLNEVYEFERTG</sequence>
<feature type="domain" description="N-(5'phosphoribosyl) anthranilate isomerase (PRAI)" evidence="8">
    <location>
        <begin position="3"/>
        <end position="179"/>
    </location>
</feature>
<evidence type="ECO:0000313" key="9">
    <source>
        <dbReference type="EMBL" id="BBL71019.1"/>
    </source>
</evidence>
<evidence type="ECO:0000256" key="5">
    <source>
        <dbReference type="ARBA" id="ARBA00023141"/>
    </source>
</evidence>
<evidence type="ECO:0000313" key="10">
    <source>
        <dbReference type="Proteomes" id="UP000824988"/>
    </source>
</evidence>
<evidence type="ECO:0000256" key="2">
    <source>
        <dbReference type="ARBA" id="ARBA00022272"/>
    </source>
</evidence>
<comment type="similarity">
    <text evidence="7">Belongs to the TrpF family.</text>
</comment>
<dbReference type="GO" id="GO:0000162">
    <property type="term" value="P:L-tryptophan biosynthetic process"/>
    <property type="evidence" value="ECO:0007669"/>
    <property type="project" value="UniProtKB-UniRule"/>
</dbReference>
<evidence type="ECO:0000259" key="8">
    <source>
        <dbReference type="Pfam" id="PF00697"/>
    </source>
</evidence>
<dbReference type="CDD" id="cd00405">
    <property type="entry name" value="PRAI"/>
    <property type="match status" value="1"/>
</dbReference>
<dbReference type="GO" id="GO:0004640">
    <property type="term" value="F:phosphoribosylanthranilate isomerase activity"/>
    <property type="evidence" value="ECO:0007669"/>
    <property type="project" value="UniProtKB-UniRule"/>
</dbReference>
<dbReference type="InterPro" id="IPR001240">
    <property type="entry name" value="PRAI_dom"/>
</dbReference>
<comment type="catalytic activity">
    <reaction evidence="1 7">
        <text>N-(5-phospho-beta-D-ribosyl)anthranilate = 1-(2-carboxyphenylamino)-1-deoxy-D-ribulose 5-phosphate</text>
        <dbReference type="Rhea" id="RHEA:21540"/>
        <dbReference type="ChEBI" id="CHEBI:18277"/>
        <dbReference type="ChEBI" id="CHEBI:58613"/>
        <dbReference type="EC" id="5.3.1.24"/>
    </reaction>
</comment>
<evidence type="ECO:0000256" key="1">
    <source>
        <dbReference type="ARBA" id="ARBA00001164"/>
    </source>
</evidence>
<dbReference type="NCBIfam" id="NF002298">
    <property type="entry name" value="PRK01222.1-4"/>
    <property type="match status" value="1"/>
</dbReference>
<reference evidence="9" key="1">
    <citation type="submission" date="2019-06" db="EMBL/GenBank/DDBJ databases">
        <title>Complete genome sequence of Methylogaea oryzae strain JCM16910.</title>
        <authorList>
            <person name="Asakawa S."/>
        </authorList>
    </citation>
    <scope>NUCLEOTIDE SEQUENCE</scope>
    <source>
        <strain evidence="9">E10</strain>
    </source>
</reference>
<dbReference type="Pfam" id="PF00697">
    <property type="entry name" value="PRAI"/>
    <property type="match status" value="1"/>
</dbReference>
<dbReference type="HAMAP" id="MF_00135">
    <property type="entry name" value="PRAI"/>
    <property type="match status" value="1"/>
</dbReference>